<gene>
    <name evidence="2" type="ORF">O181_083862</name>
</gene>
<organism evidence="2 3">
    <name type="scientific">Austropuccinia psidii MF-1</name>
    <dbReference type="NCBI Taxonomy" id="1389203"/>
    <lineage>
        <taxon>Eukaryota</taxon>
        <taxon>Fungi</taxon>
        <taxon>Dikarya</taxon>
        <taxon>Basidiomycota</taxon>
        <taxon>Pucciniomycotina</taxon>
        <taxon>Pucciniomycetes</taxon>
        <taxon>Pucciniales</taxon>
        <taxon>Sphaerophragmiaceae</taxon>
        <taxon>Austropuccinia</taxon>
    </lineage>
</organism>
<proteinExistence type="predicted"/>
<dbReference type="OrthoDB" id="2717295at2759"/>
<reference evidence="2" key="1">
    <citation type="submission" date="2021-03" db="EMBL/GenBank/DDBJ databases">
        <title>Draft genome sequence of rust myrtle Austropuccinia psidii MF-1, a brazilian biotype.</title>
        <authorList>
            <person name="Quecine M.C."/>
            <person name="Pachon D.M.R."/>
            <person name="Bonatelli M.L."/>
            <person name="Correr F.H."/>
            <person name="Franceschini L.M."/>
            <person name="Leite T.F."/>
            <person name="Margarido G.R.A."/>
            <person name="Almeida C.A."/>
            <person name="Ferrarezi J.A."/>
            <person name="Labate C.A."/>
        </authorList>
    </citation>
    <scope>NUCLEOTIDE SEQUENCE</scope>
    <source>
        <strain evidence="2">MF-1</strain>
    </source>
</reference>
<evidence type="ECO:0000256" key="1">
    <source>
        <dbReference type="SAM" id="MobiDB-lite"/>
    </source>
</evidence>
<name>A0A9Q3FT47_9BASI</name>
<comment type="caution">
    <text evidence="2">The sequence shown here is derived from an EMBL/GenBank/DDBJ whole genome shotgun (WGS) entry which is preliminary data.</text>
</comment>
<dbReference type="Proteomes" id="UP000765509">
    <property type="component" value="Unassembled WGS sequence"/>
</dbReference>
<dbReference type="EMBL" id="AVOT02048953">
    <property type="protein sequence ID" value="MBW0544147.1"/>
    <property type="molecule type" value="Genomic_DNA"/>
</dbReference>
<feature type="compositionally biased region" description="Basic and acidic residues" evidence="1">
    <location>
        <begin position="1"/>
        <end position="11"/>
    </location>
</feature>
<sequence length="228" mass="27155">MANTNIHHDGFKPSPSELESNQVHSYPHPSTGPYKNMWKERLPFDLTELYPNILRLKQLCQYLLKNTKPTEINPTELTENTAQRLSTAIMTAYNKQGKWVTTNPERSKEWWDKSQLDELFRLQNQARRKLLKHKTNKTKKDYHYHQQQFKQKFWELKTNHWRRFLGKKGPEHAYWDYKLTKYRQLGGINPIRDREGNLTFDVTTKVSLIFHGTSIAETSVDLRDIPNQ</sequence>
<dbReference type="AlphaFoldDB" id="A0A9Q3FT47"/>
<evidence type="ECO:0000313" key="2">
    <source>
        <dbReference type="EMBL" id="MBW0544147.1"/>
    </source>
</evidence>
<protein>
    <submittedName>
        <fullName evidence="2">Uncharacterized protein</fullName>
    </submittedName>
</protein>
<feature type="region of interest" description="Disordered" evidence="1">
    <location>
        <begin position="1"/>
        <end position="34"/>
    </location>
</feature>
<evidence type="ECO:0000313" key="3">
    <source>
        <dbReference type="Proteomes" id="UP000765509"/>
    </source>
</evidence>
<accession>A0A9Q3FT47</accession>
<keyword evidence="3" id="KW-1185">Reference proteome</keyword>